<keyword evidence="3" id="KW-1185">Reference proteome</keyword>
<evidence type="ECO:0008006" key="4">
    <source>
        <dbReference type="Google" id="ProtNLM"/>
    </source>
</evidence>
<feature type="chain" id="PRO_5020368806" description="DUF1795 domain-containing protein" evidence="1">
    <location>
        <begin position="24"/>
        <end position="161"/>
    </location>
</feature>
<dbReference type="OrthoDB" id="2970578at2"/>
<proteinExistence type="predicted"/>
<evidence type="ECO:0000313" key="2">
    <source>
        <dbReference type="EMBL" id="RXJ01773.1"/>
    </source>
</evidence>
<dbReference type="RefSeq" id="WP_129078072.1">
    <property type="nucleotide sequence ID" value="NZ_QOUX01000032.1"/>
</dbReference>
<organism evidence="2 3">
    <name type="scientific">Anaerobacillus alkaliphilus</name>
    <dbReference type="NCBI Taxonomy" id="1548597"/>
    <lineage>
        <taxon>Bacteria</taxon>
        <taxon>Bacillati</taxon>
        <taxon>Bacillota</taxon>
        <taxon>Bacilli</taxon>
        <taxon>Bacillales</taxon>
        <taxon>Bacillaceae</taxon>
        <taxon>Anaerobacillus</taxon>
    </lineage>
</organism>
<dbReference type="Proteomes" id="UP000290649">
    <property type="component" value="Unassembled WGS sequence"/>
</dbReference>
<dbReference type="PROSITE" id="PS51257">
    <property type="entry name" value="PROKAR_LIPOPROTEIN"/>
    <property type="match status" value="1"/>
</dbReference>
<name>A0A4Q0VTL7_9BACI</name>
<dbReference type="AlphaFoldDB" id="A0A4Q0VTL7"/>
<sequence>MSHKVVHIFLIILLTALVGCSKATEEVTDNNPNGDGNNYYDNSELGISIEAETGWVLEKETSQTVKFTRDNIIGLISVIPKEKTVSEIKKELLSGAGEVTVVGEGLNFIAWKTELEESIRTQIWIEEKSDRQIIVTMMTPDEMFEGNRETIEDFREMIEIY</sequence>
<dbReference type="EMBL" id="QOUX01000032">
    <property type="protein sequence ID" value="RXJ01773.1"/>
    <property type="molecule type" value="Genomic_DNA"/>
</dbReference>
<evidence type="ECO:0000313" key="3">
    <source>
        <dbReference type="Proteomes" id="UP000290649"/>
    </source>
</evidence>
<gene>
    <name evidence="2" type="ORF">DS745_09865</name>
</gene>
<comment type="caution">
    <text evidence="2">The sequence shown here is derived from an EMBL/GenBank/DDBJ whole genome shotgun (WGS) entry which is preliminary data.</text>
</comment>
<evidence type="ECO:0000256" key="1">
    <source>
        <dbReference type="SAM" id="SignalP"/>
    </source>
</evidence>
<feature type="signal peptide" evidence="1">
    <location>
        <begin position="1"/>
        <end position="23"/>
    </location>
</feature>
<reference evidence="2 3" key="1">
    <citation type="journal article" date="2019" name="Int. J. Syst. Evol. Microbiol.">
        <title>Anaerobacillus alkaliphilus sp. nov., a novel alkaliphilic and moderately halophilic bacterium.</title>
        <authorList>
            <person name="Borsodi A.K."/>
            <person name="Aszalos J.M."/>
            <person name="Bihari P."/>
            <person name="Nagy I."/>
            <person name="Schumann P."/>
            <person name="Sproer C."/>
            <person name="Kovacs A.L."/>
            <person name="Boka K."/>
            <person name="Dobosy P."/>
            <person name="Ovari M."/>
            <person name="Szili-Kovacs T."/>
            <person name="Toth E."/>
        </authorList>
    </citation>
    <scope>NUCLEOTIDE SEQUENCE [LARGE SCALE GENOMIC DNA]</scope>
    <source>
        <strain evidence="2 3">B16-10</strain>
    </source>
</reference>
<accession>A0A4Q0VTL7</accession>
<keyword evidence="1" id="KW-0732">Signal</keyword>
<protein>
    <recommendedName>
        <fullName evidence="4">DUF1795 domain-containing protein</fullName>
    </recommendedName>
</protein>